<dbReference type="InterPro" id="IPR011650">
    <property type="entry name" value="Peptidase_M20_dimer"/>
</dbReference>
<dbReference type="InterPro" id="IPR002933">
    <property type="entry name" value="Peptidase_M20"/>
</dbReference>
<dbReference type="SUPFAM" id="SSF53187">
    <property type="entry name" value="Zn-dependent exopeptidases"/>
    <property type="match status" value="1"/>
</dbReference>
<dbReference type="RefSeq" id="WP_026546628.1">
    <property type="nucleotide sequence ID" value="NZ_JBBMFV010000004.1"/>
</dbReference>
<dbReference type="Proteomes" id="UP001448614">
    <property type="component" value="Unassembled WGS sequence"/>
</dbReference>
<proteinExistence type="inferred from homology"/>
<dbReference type="InterPro" id="IPR010182">
    <property type="entry name" value="ArgE/DapE"/>
</dbReference>
<evidence type="ECO:0000256" key="5">
    <source>
        <dbReference type="ARBA" id="ARBA00022801"/>
    </source>
</evidence>
<evidence type="ECO:0000256" key="2">
    <source>
        <dbReference type="ARBA" id="ARBA00001947"/>
    </source>
</evidence>
<name>A0ABV0GYL5_PAENI</name>
<keyword evidence="4" id="KW-0479">Metal-binding</keyword>
<dbReference type="EMBL" id="JBBMFV010000004">
    <property type="protein sequence ID" value="MEO3943334.1"/>
    <property type="molecule type" value="Genomic_DNA"/>
</dbReference>
<evidence type="ECO:0000256" key="3">
    <source>
        <dbReference type="ARBA" id="ARBA00006247"/>
    </source>
</evidence>
<sequence length="426" mass="45658">MTTPQQRHAILSAVDAAFDEQLAFTVSLVETPSLRGSEKAAQDLMESRYRSLGLTIDRWTLDPAELALHPAAGAIDVDYSGSEVVVGTYTPEVETGRSLILNGHVDVVPTGLPELWSRGPFNAVIAEGWLYGRGAADMKAGLAAAPFALAAVQAAGLRPLGRVHLQSVPEEESTGNGTVSTLQHGYHADAVLIPEPVGGELVRAHVGVIWFKVRLAGQAAHAAEMSEGFNAVDAAYALISDLRRVEARWNEASKSVKYFEELQHPFNFNVGLINGGDWTSSVPDWCEFSMRVAFPPGRAAGDAWAEILETIERAAQENPALGGVIPSVTKTGFYSDGYSLEPGSEAEDSFGRAFAAANGRLLGTVTTPAYLDARVYGLFDNTPSLVFGPECQRTHGADECVSVESLREVTRAIALFIADWCGVEQR</sequence>
<evidence type="ECO:0000256" key="6">
    <source>
        <dbReference type="ARBA" id="ARBA00022833"/>
    </source>
</evidence>
<dbReference type="Pfam" id="PF01546">
    <property type="entry name" value="Peptidase_M20"/>
    <property type="match status" value="1"/>
</dbReference>
<dbReference type="Gene3D" id="3.40.630.10">
    <property type="entry name" value="Zn peptidases"/>
    <property type="match status" value="1"/>
</dbReference>
<dbReference type="SUPFAM" id="SSF55031">
    <property type="entry name" value="Bacterial exopeptidase dimerisation domain"/>
    <property type="match status" value="1"/>
</dbReference>
<dbReference type="Gene3D" id="3.30.70.360">
    <property type="match status" value="1"/>
</dbReference>
<dbReference type="PANTHER" id="PTHR43808">
    <property type="entry name" value="ACETYLORNITHINE DEACETYLASE"/>
    <property type="match status" value="1"/>
</dbReference>
<evidence type="ECO:0000313" key="10">
    <source>
        <dbReference type="Proteomes" id="UP001448614"/>
    </source>
</evidence>
<dbReference type="Pfam" id="PF07687">
    <property type="entry name" value="M20_dimer"/>
    <property type="match status" value="1"/>
</dbReference>
<reference evidence="9 10" key="1">
    <citation type="journal article" date="2024" name="Appl. Microbiol. Biotechnol.">
        <title>Biosynthetic gene clusters with biotechnological applications in novel Antarctic isolates from Actinomycetota.</title>
        <authorList>
            <person name="Bruna P."/>
            <person name="Nunez-Montero K."/>
            <person name="Contreras M.J."/>
            <person name="Leal K."/>
            <person name="Garcia M."/>
            <person name="Abanto M."/>
            <person name="Barrientos L."/>
        </authorList>
    </citation>
    <scope>NUCLEOTIDE SEQUENCE [LARGE SCALE GENOMIC DNA]</scope>
    <source>
        <strain evidence="9 10">Se16.17</strain>
    </source>
</reference>
<dbReference type="NCBIfam" id="TIGR01910">
    <property type="entry name" value="DapE-ArgE"/>
    <property type="match status" value="1"/>
</dbReference>
<dbReference type="InterPro" id="IPR050072">
    <property type="entry name" value="Peptidase_M20A"/>
</dbReference>
<dbReference type="PANTHER" id="PTHR43808:SF25">
    <property type="entry name" value="PEPTIDASE M20 DIMERISATION DOMAIN-CONTAINING PROTEIN"/>
    <property type="match status" value="1"/>
</dbReference>
<evidence type="ECO:0000256" key="7">
    <source>
        <dbReference type="ARBA" id="ARBA00023285"/>
    </source>
</evidence>
<keyword evidence="10" id="KW-1185">Reference proteome</keyword>
<keyword evidence="5 9" id="KW-0378">Hydrolase</keyword>
<protein>
    <submittedName>
        <fullName evidence="9">ArgE/DapE family deacylase</fullName>
        <ecNumber evidence="9">3.4.-.-</ecNumber>
    </submittedName>
</protein>
<evidence type="ECO:0000256" key="1">
    <source>
        <dbReference type="ARBA" id="ARBA00001941"/>
    </source>
</evidence>
<comment type="caution">
    <text evidence="9">The sequence shown here is derived from an EMBL/GenBank/DDBJ whole genome shotgun (WGS) entry which is preliminary data.</text>
</comment>
<dbReference type="InterPro" id="IPR036264">
    <property type="entry name" value="Bact_exopeptidase_dim_dom"/>
</dbReference>
<accession>A0ABV0GYL5</accession>
<organism evidence="9 10">
    <name type="scientific">Paenarthrobacter nicotinovorans</name>
    <name type="common">Arthrobacter nicotinovorans</name>
    <dbReference type="NCBI Taxonomy" id="29320"/>
    <lineage>
        <taxon>Bacteria</taxon>
        <taxon>Bacillati</taxon>
        <taxon>Actinomycetota</taxon>
        <taxon>Actinomycetes</taxon>
        <taxon>Micrococcales</taxon>
        <taxon>Micrococcaceae</taxon>
        <taxon>Paenarthrobacter</taxon>
    </lineage>
</organism>
<keyword evidence="6" id="KW-0862">Zinc</keyword>
<comment type="similarity">
    <text evidence="3">Belongs to the peptidase M20A family.</text>
</comment>
<comment type="cofactor">
    <cofactor evidence="2">
        <name>Zn(2+)</name>
        <dbReference type="ChEBI" id="CHEBI:29105"/>
    </cofactor>
</comment>
<dbReference type="NCBIfam" id="NF005306">
    <property type="entry name" value="PRK06837.1"/>
    <property type="match status" value="1"/>
</dbReference>
<comment type="cofactor">
    <cofactor evidence="1">
        <name>Co(2+)</name>
        <dbReference type="ChEBI" id="CHEBI:48828"/>
    </cofactor>
</comment>
<dbReference type="GO" id="GO:0016787">
    <property type="term" value="F:hydrolase activity"/>
    <property type="evidence" value="ECO:0007669"/>
    <property type="project" value="UniProtKB-KW"/>
</dbReference>
<evidence type="ECO:0000259" key="8">
    <source>
        <dbReference type="Pfam" id="PF07687"/>
    </source>
</evidence>
<keyword evidence="7" id="KW-0170">Cobalt</keyword>
<dbReference type="EC" id="3.4.-.-" evidence="9"/>
<feature type="domain" description="Peptidase M20 dimerisation" evidence="8">
    <location>
        <begin position="204"/>
        <end position="317"/>
    </location>
</feature>
<evidence type="ECO:0000313" key="9">
    <source>
        <dbReference type="EMBL" id="MEO3943334.1"/>
    </source>
</evidence>
<gene>
    <name evidence="9" type="ORF">V3C41_19860</name>
</gene>
<evidence type="ECO:0000256" key="4">
    <source>
        <dbReference type="ARBA" id="ARBA00022723"/>
    </source>
</evidence>